<feature type="transmembrane region" description="Helical" evidence="1">
    <location>
        <begin position="34"/>
        <end position="50"/>
    </location>
</feature>
<dbReference type="RefSeq" id="WP_064961348.1">
    <property type="nucleotide sequence ID" value="NZ_BCSY01000072.1"/>
</dbReference>
<gene>
    <name evidence="2" type="ORF">RMCC_4421</name>
</gene>
<sequence>MTPTPARRVPLWVALLFVAGVLVALAVLRWQAPMIGAAAVGIPLVLASYLRGRVRSARTVAVVAVAGALLGLAWSLVTGDIVAEAYDVALGSGVTVDHTVRDGLLVSVGGALVMLVPAVLAYRSVRDPLTGLMFGALGAASFTAVTTLIRLAPQLATGVSTRERPVAGLLAEAVIQGVAVPVLAAAVGAMVGAALGSQRRRAVALAASVVVALVLYGCLGLVEAAPLAQGVQVVAHLGLAALAVLAMRTVLRAGSGDQAADVPQEVAVLLPVGVGVVIAAAIASAVSLVITPEIPNYRCPPDCGQPPLGTPVAINPRFTAADGSFSVSYPGPGTAYRAVLNPDGVTLDFVAGDTGTVELFGEPANGRTPQAITEELIARSYPNATVDYEIPHAAVGYQPGYGVYADDYPQDSTGTYTRLRIMVMVAVKNDFALVAAAVGPYHEFSPSFGIGHPSGANLQLAMDVGKYVNSFRWRGDPPR</sequence>
<proteinExistence type="predicted"/>
<name>A0A117IB65_MYCCR</name>
<feature type="transmembrane region" description="Helical" evidence="1">
    <location>
        <begin position="62"/>
        <end position="83"/>
    </location>
</feature>
<feature type="transmembrane region" description="Helical" evidence="1">
    <location>
        <begin position="173"/>
        <end position="195"/>
    </location>
</feature>
<feature type="transmembrane region" description="Helical" evidence="1">
    <location>
        <begin position="266"/>
        <end position="290"/>
    </location>
</feature>
<comment type="caution">
    <text evidence="2">The sequence shown here is derived from an EMBL/GenBank/DDBJ whole genome shotgun (WGS) entry which is preliminary data.</text>
</comment>
<evidence type="ECO:0000256" key="1">
    <source>
        <dbReference type="SAM" id="Phobius"/>
    </source>
</evidence>
<accession>A0A117IB65</accession>
<reference evidence="3" key="1">
    <citation type="journal article" date="2016" name="Genome Announc.">
        <title>Draft Genome Sequences of Five Rapidly Growing Mycobacterium Species, M. thermoresistibile, M. fortuitum subsp. acetamidolyticum, M. canariasense, M. brisbanense, and M. novocastrense.</title>
        <authorList>
            <person name="Katahira K."/>
            <person name="Ogura Y."/>
            <person name="Gotoh Y."/>
            <person name="Hayashi T."/>
        </authorList>
    </citation>
    <scope>NUCLEOTIDE SEQUENCE [LARGE SCALE GENOMIC DNA]</scope>
    <source>
        <strain evidence="3">JCM15298</strain>
    </source>
</reference>
<keyword evidence="1" id="KW-1133">Transmembrane helix</keyword>
<feature type="transmembrane region" description="Helical" evidence="1">
    <location>
        <begin position="103"/>
        <end position="122"/>
    </location>
</feature>
<evidence type="ECO:0000313" key="2">
    <source>
        <dbReference type="EMBL" id="GAS97455.1"/>
    </source>
</evidence>
<reference evidence="3" key="2">
    <citation type="submission" date="2016-02" db="EMBL/GenBank/DDBJ databases">
        <title>Draft genome sequence of five rapidly growing Mycobacterium species.</title>
        <authorList>
            <person name="Katahira K."/>
            <person name="Gotou Y."/>
            <person name="Iida K."/>
            <person name="Ogura Y."/>
            <person name="Hayashi T."/>
        </authorList>
    </citation>
    <scope>NUCLEOTIDE SEQUENCE [LARGE SCALE GENOMIC DNA]</scope>
    <source>
        <strain evidence="3">JCM15298</strain>
    </source>
</reference>
<keyword evidence="1" id="KW-0812">Transmembrane</keyword>
<organism evidence="2 3">
    <name type="scientific">Mycolicibacterium canariasense</name>
    <name type="common">Mycobacterium canariasense</name>
    <dbReference type="NCBI Taxonomy" id="228230"/>
    <lineage>
        <taxon>Bacteria</taxon>
        <taxon>Bacillati</taxon>
        <taxon>Actinomycetota</taxon>
        <taxon>Actinomycetes</taxon>
        <taxon>Mycobacteriales</taxon>
        <taxon>Mycobacteriaceae</taxon>
        <taxon>Mycolicibacterium</taxon>
    </lineage>
</organism>
<dbReference type="Proteomes" id="UP000069443">
    <property type="component" value="Unassembled WGS sequence"/>
</dbReference>
<dbReference type="AlphaFoldDB" id="A0A117IB65"/>
<dbReference type="OrthoDB" id="4704342at2"/>
<feature type="transmembrane region" description="Helical" evidence="1">
    <location>
        <begin position="9"/>
        <end position="28"/>
    </location>
</feature>
<keyword evidence="3" id="KW-1185">Reference proteome</keyword>
<feature type="transmembrane region" description="Helical" evidence="1">
    <location>
        <begin position="129"/>
        <end position="153"/>
    </location>
</feature>
<keyword evidence="1" id="KW-0472">Membrane</keyword>
<evidence type="ECO:0000313" key="3">
    <source>
        <dbReference type="Proteomes" id="UP000069443"/>
    </source>
</evidence>
<evidence type="ECO:0008006" key="4">
    <source>
        <dbReference type="Google" id="ProtNLM"/>
    </source>
</evidence>
<feature type="transmembrane region" description="Helical" evidence="1">
    <location>
        <begin position="202"/>
        <end position="222"/>
    </location>
</feature>
<dbReference type="STRING" id="228230.RMCC_4421"/>
<protein>
    <recommendedName>
        <fullName evidence="4">Zinc ribbon domain-containing protein</fullName>
    </recommendedName>
</protein>
<feature type="transmembrane region" description="Helical" evidence="1">
    <location>
        <begin position="234"/>
        <end position="254"/>
    </location>
</feature>
<dbReference type="EMBL" id="BCSY01000072">
    <property type="protein sequence ID" value="GAS97455.1"/>
    <property type="molecule type" value="Genomic_DNA"/>
</dbReference>